<dbReference type="Proteomes" id="UP000289954">
    <property type="component" value="Unassembled WGS sequence"/>
</dbReference>
<keyword evidence="2 3" id="KW-0067">ATP-binding</keyword>
<dbReference type="AlphaFoldDB" id="A0A402DP62"/>
<dbReference type="Pfam" id="PF01121">
    <property type="entry name" value="CoaE"/>
    <property type="match status" value="1"/>
</dbReference>
<comment type="caution">
    <text evidence="5">The sequence shown here is derived from an EMBL/GenBank/DDBJ whole genome shotgun (WGS) entry which is preliminary data.</text>
</comment>
<evidence type="ECO:0000313" key="6">
    <source>
        <dbReference type="Proteomes" id="UP000289954"/>
    </source>
</evidence>
<keyword evidence="3" id="KW-0808">Transferase</keyword>
<protein>
    <recommendedName>
        <fullName evidence="3 4">Dephospho-CoA kinase</fullName>
        <ecNumber evidence="3 4">2.7.1.24</ecNumber>
    </recommendedName>
    <alternativeName>
        <fullName evidence="3">Dephosphocoenzyme A kinase</fullName>
    </alternativeName>
</protein>
<keyword evidence="3" id="KW-0173">Coenzyme A biosynthesis</keyword>
<dbReference type="PANTHER" id="PTHR10695">
    <property type="entry name" value="DEPHOSPHO-COA KINASE-RELATED"/>
    <property type="match status" value="1"/>
</dbReference>
<comment type="catalytic activity">
    <reaction evidence="3">
        <text>3'-dephospho-CoA + ATP = ADP + CoA + H(+)</text>
        <dbReference type="Rhea" id="RHEA:18245"/>
        <dbReference type="ChEBI" id="CHEBI:15378"/>
        <dbReference type="ChEBI" id="CHEBI:30616"/>
        <dbReference type="ChEBI" id="CHEBI:57287"/>
        <dbReference type="ChEBI" id="CHEBI:57328"/>
        <dbReference type="ChEBI" id="CHEBI:456216"/>
        <dbReference type="EC" id="2.7.1.24"/>
    </reaction>
</comment>
<sequence>MQRIGLTGGIAAGKSVAAQRLRELGAVVIDSDELAREAVAPGTAGLDAVVEEFGPGVLAADGTLDRPALAAIVFADPAARARLDAIVHPVVRRLAAEREAAAAVVDHGAVVVHDIPLLVETGQADAFHVLVVVHAPAVLRVERLVRLRGMSREDAEARVAAQAADDARLAVADVVLDGTGSDADLRGQVDELWDRLEVEAADEIAAETP</sequence>
<keyword evidence="6" id="KW-1185">Reference proteome</keyword>
<keyword evidence="3 5" id="KW-0418">Kinase</keyword>
<dbReference type="SUPFAM" id="SSF52540">
    <property type="entry name" value="P-loop containing nucleoside triphosphate hydrolases"/>
    <property type="match status" value="1"/>
</dbReference>
<keyword evidence="3" id="KW-0963">Cytoplasm</keyword>
<dbReference type="NCBIfam" id="TIGR00152">
    <property type="entry name" value="dephospho-CoA kinase"/>
    <property type="match status" value="1"/>
</dbReference>
<dbReference type="Gene3D" id="3.40.50.300">
    <property type="entry name" value="P-loop containing nucleotide triphosphate hydrolases"/>
    <property type="match status" value="1"/>
</dbReference>
<dbReference type="InterPro" id="IPR027417">
    <property type="entry name" value="P-loop_NTPase"/>
</dbReference>
<dbReference type="UniPathway" id="UPA00241">
    <property type="reaction ID" value="UER00356"/>
</dbReference>
<dbReference type="HAMAP" id="MF_00376">
    <property type="entry name" value="Dephospho_CoA_kinase"/>
    <property type="match status" value="1"/>
</dbReference>
<dbReference type="GO" id="GO:0005524">
    <property type="term" value="F:ATP binding"/>
    <property type="evidence" value="ECO:0007669"/>
    <property type="project" value="UniProtKB-UniRule"/>
</dbReference>
<dbReference type="GO" id="GO:0005737">
    <property type="term" value="C:cytoplasm"/>
    <property type="evidence" value="ECO:0007669"/>
    <property type="project" value="UniProtKB-SubCell"/>
</dbReference>
<dbReference type="EC" id="2.7.1.24" evidence="3 4"/>
<name>A0A402DP62_9CELL</name>
<dbReference type="PANTHER" id="PTHR10695:SF46">
    <property type="entry name" value="BIFUNCTIONAL COENZYME A SYNTHASE-RELATED"/>
    <property type="match status" value="1"/>
</dbReference>
<evidence type="ECO:0000256" key="1">
    <source>
        <dbReference type="ARBA" id="ARBA00022741"/>
    </source>
</evidence>
<dbReference type="EMBL" id="BIMR01000059">
    <property type="protein sequence ID" value="GCE75919.1"/>
    <property type="molecule type" value="Genomic_DNA"/>
</dbReference>
<reference evidence="5 6" key="1">
    <citation type="submission" date="2019-01" db="EMBL/GenBank/DDBJ databases">
        <title>Draft genome sequence of Cellulomonas takizawaensis strain TKZ-21.</title>
        <authorList>
            <person name="Yamamura H."/>
            <person name="Hayashi T."/>
            <person name="Hamada M."/>
            <person name="Serisawa Y."/>
            <person name="Matsuyama K."/>
            <person name="Nakagawa Y."/>
            <person name="Otoguro M."/>
            <person name="Yanagida F."/>
            <person name="Hayakawa M."/>
        </authorList>
    </citation>
    <scope>NUCLEOTIDE SEQUENCE [LARGE SCALE GENOMIC DNA]</scope>
    <source>
        <strain evidence="5 6">NBRC12680</strain>
    </source>
</reference>
<dbReference type="CDD" id="cd02022">
    <property type="entry name" value="DPCK"/>
    <property type="match status" value="1"/>
</dbReference>
<evidence type="ECO:0000256" key="2">
    <source>
        <dbReference type="ARBA" id="ARBA00022840"/>
    </source>
</evidence>
<dbReference type="OrthoDB" id="9812943at2"/>
<feature type="binding site" evidence="3">
    <location>
        <begin position="11"/>
        <end position="16"/>
    </location>
    <ligand>
        <name>ATP</name>
        <dbReference type="ChEBI" id="CHEBI:30616"/>
    </ligand>
</feature>
<dbReference type="InterPro" id="IPR001977">
    <property type="entry name" value="Depp_CoAkinase"/>
</dbReference>
<dbReference type="RefSeq" id="WP_130780526.1">
    <property type="nucleotide sequence ID" value="NZ_BIMR01000059.1"/>
</dbReference>
<organism evidence="5 6">
    <name type="scientific">Cellulomonas biazotea</name>
    <dbReference type="NCBI Taxonomy" id="1709"/>
    <lineage>
        <taxon>Bacteria</taxon>
        <taxon>Bacillati</taxon>
        <taxon>Actinomycetota</taxon>
        <taxon>Actinomycetes</taxon>
        <taxon>Micrococcales</taxon>
        <taxon>Cellulomonadaceae</taxon>
        <taxon>Cellulomonas</taxon>
    </lineage>
</organism>
<gene>
    <name evidence="3 5" type="primary">coaE</name>
    <name evidence="5" type="ORF">CBZ_09750</name>
</gene>
<comment type="function">
    <text evidence="3">Catalyzes the phosphorylation of the 3'-hydroxyl group of dephosphocoenzyme A to form coenzyme A.</text>
</comment>
<proteinExistence type="inferred from homology"/>
<evidence type="ECO:0000256" key="4">
    <source>
        <dbReference type="NCBIfam" id="TIGR00152"/>
    </source>
</evidence>
<comment type="subcellular location">
    <subcellularLocation>
        <location evidence="3">Cytoplasm</location>
    </subcellularLocation>
</comment>
<accession>A0A402DP62</accession>
<dbReference type="GO" id="GO:0015937">
    <property type="term" value="P:coenzyme A biosynthetic process"/>
    <property type="evidence" value="ECO:0007669"/>
    <property type="project" value="UniProtKB-UniRule"/>
</dbReference>
<keyword evidence="1 3" id="KW-0547">Nucleotide-binding</keyword>
<dbReference type="NCBIfam" id="NF002879">
    <property type="entry name" value="PRK03333.1"/>
    <property type="match status" value="1"/>
</dbReference>
<evidence type="ECO:0000313" key="5">
    <source>
        <dbReference type="EMBL" id="GCE75919.1"/>
    </source>
</evidence>
<comment type="pathway">
    <text evidence="3">Cofactor biosynthesis; coenzyme A biosynthesis; CoA from (R)-pantothenate: step 5/5.</text>
</comment>
<comment type="similarity">
    <text evidence="3">Belongs to the CoaE family.</text>
</comment>
<dbReference type="GO" id="GO:0004140">
    <property type="term" value="F:dephospho-CoA kinase activity"/>
    <property type="evidence" value="ECO:0007669"/>
    <property type="project" value="UniProtKB-UniRule"/>
</dbReference>
<evidence type="ECO:0000256" key="3">
    <source>
        <dbReference type="HAMAP-Rule" id="MF_00376"/>
    </source>
</evidence>
<dbReference type="PROSITE" id="PS51219">
    <property type="entry name" value="DPCK"/>
    <property type="match status" value="1"/>
</dbReference>